<evidence type="ECO:0000256" key="7">
    <source>
        <dbReference type="SAM" id="MobiDB-lite"/>
    </source>
</evidence>
<keyword evidence="4" id="KW-0238">DNA-binding</keyword>
<protein>
    <recommendedName>
        <fullName evidence="12">Methoprene-tolerant protein</fullName>
    </recommendedName>
</protein>
<dbReference type="Proteomes" id="UP000838878">
    <property type="component" value="Chromosome 11"/>
</dbReference>
<feature type="compositionally biased region" description="Basic and acidic residues" evidence="7">
    <location>
        <begin position="62"/>
        <end position="78"/>
    </location>
</feature>
<feature type="region of interest" description="Disordered" evidence="7">
    <location>
        <begin position="54"/>
        <end position="78"/>
    </location>
</feature>
<comment type="subcellular location">
    <subcellularLocation>
        <location evidence="1">Nucleus</location>
    </subcellularLocation>
</comment>
<dbReference type="Pfam" id="PF14598">
    <property type="entry name" value="PAS_11"/>
    <property type="match status" value="1"/>
</dbReference>
<keyword evidence="6" id="KW-0539">Nucleus</keyword>
<feature type="domain" description="BHLH" evidence="9">
    <location>
        <begin position="63"/>
        <end position="116"/>
    </location>
</feature>
<evidence type="ECO:0000256" key="5">
    <source>
        <dbReference type="ARBA" id="ARBA00023163"/>
    </source>
</evidence>
<dbReference type="Pfam" id="PF00010">
    <property type="entry name" value="HLH"/>
    <property type="match status" value="1"/>
</dbReference>
<proteinExistence type="predicted"/>
<dbReference type="GO" id="GO:0003677">
    <property type="term" value="F:DNA binding"/>
    <property type="evidence" value="ECO:0007669"/>
    <property type="project" value="UniProtKB-KW"/>
</dbReference>
<dbReference type="InterPro" id="IPR001067">
    <property type="entry name" value="Nuc_translocat"/>
</dbReference>
<keyword evidence="3" id="KW-0805">Transcription regulation</keyword>
<dbReference type="AlphaFoldDB" id="A0A8J9Y239"/>
<sequence>MADWSIIDRDYSCYDYYQYYQEKDQNAPAQCVQESYNCPSPTLTLLLSPPQPCCQTQQTQRENPREIRNKAEKQRRDKMNQSVRRLASIVPTVTRQGRKLNKTSVLRLAAHYLRSHQHVFGSSIDRGPEFSMKFTETLLKNFKGFLITITYKGIVVVVSKNVQEYLGYSELDLLGQNVFSIVHNDDHQLLRDQLYPRSCALTSKGELSIPKEIDAEKKIAEALANERRSFIIRFKKHSQQRSEAVQYVTCHVEGSLRKSDLAGARSEQVINVGRRVRSRGDNPFACGNDIVFIGMVRPHVETFITESSLESFKMEYRTRHSIDGEIIQCEQRIALVTGYMTHEVNGVNAMNFMHRDDVRWVIIALREMYDQHRLVGESCYRLMTKNGQFIYMRTLGRLDVDQTSNAVTSFVCTNTVVAEQEGEQLIKLMKKKFTLRANIAEDPREGEEIPEENEKVTLPVEDPTLLEKVILHLVTDLPSPKPDYGETLVPQGHGDSSSLHLAIIPPRKEKIHEAIAKSYSVIRSCCSTMAGEKRKENKKNPKPENIQQVLYGFANTEVNLPTVSQNYSWAETITTNRITVSIAGSSNAILPGHSSQNLNCSDVPRPSSSLVQLSNAQTINAPERNNPMVESLQQSSCFNLAYSQDPIPSTSGVKRKYQYEKVAKKAEKMKLKKKVKKHGLPKEIDEMLCLELINNTMPYDNLLINGEIEHVLEVIEENDGIDSSNFNEIFNLIVDNFEEYYTEGSTDEDSD</sequence>
<dbReference type="Gene3D" id="3.30.450.20">
    <property type="entry name" value="PAS domain"/>
    <property type="match status" value="2"/>
</dbReference>
<evidence type="ECO:0008006" key="12">
    <source>
        <dbReference type="Google" id="ProtNLM"/>
    </source>
</evidence>
<dbReference type="Pfam" id="PF00989">
    <property type="entry name" value="PAS"/>
    <property type="match status" value="1"/>
</dbReference>
<keyword evidence="5" id="KW-0804">Transcription</keyword>
<dbReference type="PANTHER" id="PTHR23042">
    <property type="entry name" value="CIRCADIAN PROTEIN CLOCK/ARNT/BMAL/PAS"/>
    <property type="match status" value="1"/>
</dbReference>
<dbReference type="GO" id="GO:0003700">
    <property type="term" value="F:DNA-binding transcription factor activity"/>
    <property type="evidence" value="ECO:0007669"/>
    <property type="project" value="InterPro"/>
</dbReference>
<dbReference type="GO" id="GO:0046983">
    <property type="term" value="F:protein dimerization activity"/>
    <property type="evidence" value="ECO:0007669"/>
    <property type="project" value="InterPro"/>
</dbReference>
<organism evidence="10 11">
    <name type="scientific">Brenthis ino</name>
    <name type="common">lesser marbled fritillary</name>
    <dbReference type="NCBI Taxonomy" id="405034"/>
    <lineage>
        <taxon>Eukaryota</taxon>
        <taxon>Metazoa</taxon>
        <taxon>Ecdysozoa</taxon>
        <taxon>Arthropoda</taxon>
        <taxon>Hexapoda</taxon>
        <taxon>Insecta</taxon>
        <taxon>Pterygota</taxon>
        <taxon>Neoptera</taxon>
        <taxon>Endopterygota</taxon>
        <taxon>Lepidoptera</taxon>
        <taxon>Glossata</taxon>
        <taxon>Ditrysia</taxon>
        <taxon>Papilionoidea</taxon>
        <taxon>Nymphalidae</taxon>
        <taxon>Heliconiinae</taxon>
        <taxon>Argynnini</taxon>
        <taxon>Brenthis</taxon>
    </lineage>
</organism>
<evidence type="ECO:0000256" key="6">
    <source>
        <dbReference type="ARBA" id="ARBA00023242"/>
    </source>
</evidence>
<evidence type="ECO:0000313" key="10">
    <source>
        <dbReference type="EMBL" id="CAH0716049.1"/>
    </source>
</evidence>
<dbReference type="InterPro" id="IPR050933">
    <property type="entry name" value="Circadian_TF"/>
</dbReference>
<dbReference type="GO" id="GO:0005667">
    <property type="term" value="C:transcription regulator complex"/>
    <property type="evidence" value="ECO:0007669"/>
    <property type="project" value="InterPro"/>
</dbReference>
<dbReference type="InterPro" id="IPR000014">
    <property type="entry name" value="PAS"/>
</dbReference>
<dbReference type="SMART" id="SM00091">
    <property type="entry name" value="PAS"/>
    <property type="match status" value="1"/>
</dbReference>
<dbReference type="InterPro" id="IPR011598">
    <property type="entry name" value="bHLH_dom"/>
</dbReference>
<dbReference type="InterPro" id="IPR035965">
    <property type="entry name" value="PAS-like_dom_sf"/>
</dbReference>
<gene>
    <name evidence="10" type="ORF">BINO364_LOCUS2887</name>
</gene>
<dbReference type="GO" id="GO:0005634">
    <property type="term" value="C:nucleus"/>
    <property type="evidence" value="ECO:0007669"/>
    <property type="project" value="UniProtKB-SubCell"/>
</dbReference>
<keyword evidence="11" id="KW-1185">Reference proteome</keyword>
<dbReference type="GO" id="GO:0045944">
    <property type="term" value="P:positive regulation of transcription by RNA polymerase II"/>
    <property type="evidence" value="ECO:0007669"/>
    <property type="project" value="UniProtKB-ARBA"/>
</dbReference>
<dbReference type="SUPFAM" id="SSF55785">
    <property type="entry name" value="PYP-like sensor domain (PAS domain)"/>
    <property type="match status" value="2"/>
</dbReference>
<reference evidence="10" key="1">
    <citation type="submission" date="2021-12" db="EMBL/GenBank/DDBJ databases">
        <authorList>
            <person name="Martin H S."/>
        </authorList>
    </citation>
    <scope>NUCLEOTIDE SEQUENCE</scope>
</reference>
<keyword evidence="2" id="KW-0677">Repeat</keyword>
<dbReference type="PROSITE" id="PS50112">
    <property type="entry name" value="PAS"/>
    <property type="match status" value="1"/>
</dbReference>
<feature type="non-terminal residue" evidence="10">
    <location>
        <position position="751"/>
    </location>
</feature>
<evidence type="ECO:0000313" key="11">
    <source>
        <dbReference type="Proteomes" id="UP000838878"/>
    </source>
</evidence>
<dbReference type="OrthoDB" id="7788762at2759"/>
<evidence type="ECO:0000256" key="3">
    <source>
        <dbReference type="ARBA" id="ARBA00023015"/>
    </source>
</evidence>
<evidence type="ECO:0000256" key="4">
    <source>
        <dbReference type="ARBA" id="ARBA00023125"/>
    </source>
</evidence>
<dbReference type="SMART" id="SM00353">
    <property type="entry name" value="HLH"/>
    <property type="match status" value="1"/>
</dbReference>
<dbReference type="InterPro" id="IPR013767">
    <property type="entry name" value="PAS_fold"/>
</dbReference>
<dbReference type="SUPFAM" id="SSF47459">
    <property type="entry name" value="HLH, helix-loop-helix DNA-binding domain"/>
    <property type="match status" value="1"/>
</dbReference>
<dbReference type="CDD" id="cd00130">
    <property type="entry name" value="PAS"/>
    <property type="match status" value="2"/>
</dbReference>
<evidence type="ECO:0000259" key="9">
    <source>
        <dbReference type="PROSITE" id="PS50888"/>
    </source>
</evidence>
<feature type="domain" description="PAS" evidence="8">
    <location>
        <begin position="131"/>
        <end position="194"/>
    </location>
</feature>
<dbReference type="PROSITE" id="PS50888">
    <property type="entry name" value="BHLH"/>
    <property type="match status" value="1"/>
</dbReference>
<dbReference type="Gene3D" id="4.10.280.10">
    <property type="entry name" value="Helix-loop-helix DNA-binding domain"/>
    <property type="match status" value="1"/>
</dbReference>
<evidence type="ECO:0000256" key="2">
    <source>
        <dbReference type="ARBA" id="ARBA00022737"/>
    </source>
</evidence>
<dbReference type="InterPro" id="IPR036638">
    <property type="entry name" value="HLH_DNA-bd_sf"/>
</dbReference>
<dbReference type="NCBIfam" id="TIGR00229">
    <property type="entry name" value="sensory_box"/>
    <property type="match status" value="1"/>
</dbReference>
<evidence type="ECO:0000259" key="8">
    <source>
        <dbReference type="PROSITE" id="PS50112"/>
    </source>
</evidence>
<evidence type="ECO:0000256" key="1">
    <source>
        <dbReference type="ARBA" id="ARBA00004123"/>
    </source>
</evidence>
<accession>A0A8J9Y239</accession>
<dbReference type="EMBL" id="OV170231">
    <property type="protein sequence ID" value="CAH0716049.1"/>
    <property type="molecule type" value="Genomic_DNA"/>
</dbReference>
<name>A0A8J9Y239_9NEOP</name>
<dbReference type="CDD" id="cd11391">
    <property type="entry name" value="bHLH_PAS"/>
    <property type="match status" value="1"/>
</dbReference>
<dbReference type="GO" id="GO:0005737">
    <property type="term" value="C:cytoplasm"/>
    <property type="evidence" value="ECO:0007669"/>
    <property type="project" value="InterPro"/>
</dbReference>
<dbReference type="PRINTS" id="PR00785">
    <property type="entry name" value="NCTRNSLOCATR"/>
</dbReference>